<reference evidence="4" key="2">
    <citation type="submission" date="2016-10" db="EMBL/GenBank/DDBJ databases">
        <authorList>
            <person name="Varghese N."/>
            <person name="Submissions S."/>
        </authorList>
    </citation>
    <scope>NUCLEOTIDE SEQUENCE [LARGE SCALE GENOMIC DNA]</scope>
    <source>
        <strain evidence="4">BS3782</strain>
    </source>
</reference>
<dbReference type="RefSeq" id="WP_007894620.1">
    <property type="nucleotide sequence ID" value="NZ_JYLB01000006.1"/>
</dbReference>
<gene>
    <name evidence="2" type="ORF">F7R14_15285</name>
    <name evidence="3" type="ORF">SAMN04490191_1212</name>
</gene>
<reference evidence="3" key="1">
    <citation type="submission" date="2016-10" db="EMBL/GenBank/DDBJ databases">
        <authorList>
            <person name="de Groot N.N."/>
        </authorList>
    </citation>
    <scope>NUCLEOTIDE SEQUENCE [LARGE SCALE GENOMIC DNA]</scope>
    <source>
        <strain evidence="3">BS3782</strain>
    </source>
</reference>
<dbReference type="EMBL" id="LT629746">
    <property type="protein sequence ID" value="SDS33022.1"/>
    <property type="molecule type" value="Genomic_DNA"/>
</dbReference>
<feature type="chain" id="PRO_5044558221" evidence="1">
    <location>
        <begin position="23"/>
        <end position="167"/>
    </location>
</feature>
<feature type="signal peptide" evidence="1">
    <location>
        <begin position="1"/>
        <end position="22"/>
    </location>
</feature>
<evidence type="ECO:0000313" key="3">
    <source>
        <dbReference type="EMBL" id="SDS33022.1"/>
    </source>
</evidence>
<evidence type="ECO:0000256" key="1">
    <source>
        <dbReference type="SAM" id="SignalP"/>
    </source>
</evidence>
<protein>
    <submittedName>
        <fullName evidence="3">Uncharacterized protein</fullName>
    </submittedName>
</protein>
<dbReference type="AlphaFoldDB" id="A0A1H1RBD0"/>
<accession>A0A1H1RBD0</accession>
<evidence type="ECO:0000313" key="5">
    <source>
        <dbReference type="Proteomes" id="UP000434925"/>
    </source>
</evidence>
<dbReference type="Proteomes" id="UP000182814">
    <property type="component" value="Chromosome I"/>
</dbReference>
<dbReference type="EMBL" id="VZPO01000005">
    <property type="protein sequence ID" value="KAB0504417.1"/>
    <property type="molecule type" value="Genomic_DNA"/>
</dbReference>
<keyword evidence="4" id="KW-1185">Reference proteome</keyword>
<name>A0A1H1RBD0_9PSED</name>
<evidence type="ECO:0000313" key="2">
    <source>
        <dbReference type="EMBL" id="KAB0504417.1"/>
    </source>
</evidence>
<organism evidence="3 4">
    <name type="scientific">Pseudomonas lini</name>
    <dbReference type="NCBI Taxonomy" id="163011"/>
    <lineage>
        <taxon>Bacteria</taxon>
        <taxon>Pseudomonadati</taxon>
        <taxon>Pseudomonadota</taxon>
        <taxon>Gammaproteobacteria</taxon>
        <taxon>Pseudomonadales</taxon>
        <taxon>Pseudomonadaceae</taxon>
        <taxon>Pseudomonas</taxon>
    </lineage>
</organism>
<reference evidence="2 5" key="3">
    <citation type="submission" date="2019-09" db="EMBL/GenBank/DDBJ databases">
        <title>Draft genome sequences of 48 bacterial type strains from the CCUG.</title>
        <authorList>
            <person name="Tunovic T."/>
            <person name="Pineiro-Iglesias B."/>
            <person name="Unosson C."/>
            <person name="Inganas E."/>
            <person name="Ohlen M."/>
            <person name="Cardew S."/>
            <person name="Jensie-Markopoulos S."/>
            <person name="Salva-Serra F."/>
            <person name="Jaen-Luchoro D."/>
            <person name="Karlsson R."/>
            <person name="Svensson-Stadler L."/>
            <person name="Chun J."/>
            <person name="Moore E."/>
        </authorList>
    </citation>
    <scope>NUCLEOTIDE SEQUENCE [LARGE SCALE GENOMIC DNA]</scope>
    <source>
        <strain evidence="2 5">CCUG 51522</strain>
    </source>
</reference>
<keyword evidence="1" id="KW-0732">Signal</keyword>
<sequence length="167" mass="18515">MLGKFLSKTLLLLCFISALAFAAPPSFSEYDAGTLYKGASHPLAKIDTAGQRWDELRNNAAKKAVNFAGHYILFTGECGGGSICGEVIDAKTGEVVRSLPNAYKADDEETEESFDIDFRANSRLVVIMGVAQNREVDANNNKVSRKYRTRYYEFDGKEFHLVASEDR</sequence>
<proteinExistence type="predicted"/>
<evidence type="ECO:0000313" key="4">
    <source>
        <dbReference type="Proteomes" id="UP000182814"/>
    </source>
</evidence>
<dbReference type="Proteomes" id="UP000434925">
    <property type="component" value="Unassembled WGS sequence"/>
</dbReference>